<organism evidence="1 2">
    <name type="scientific">Exidia glandulosa HHB12029</name>
    <dbReference type="NCBI Taxonomy" id="1314781"/>
    <lineage>
        <taxon>Eukaryota</taxon>
        <taxon>Fungi</taxon>
        <taxon>Dikarya</taxon>
        <taxon>Basidiomycota</taxon>
        <taxon>Agaricomycotina</taxon>
        <taxon>Agaricomycetes</taxon>
        <taxon>Auriculariales</taxon>
        <taxon>Exidiaceae</taxon>
        <taxon>Exidia</taxon>
    </lineage>
</organism>
<reference evidence="1 2" key="1">
    <citation type="journal article" date="2016" name="Mol. Biol. Evol.">
        <title>Comparative Genomics of Early-Diverging Mushroom-Forming Fungi Provides Insights into the Origins of Lignocellulose Decay Capabilities.</title>
        <authorList>
            <person name="Nagy L.G."/>
            <person name="Riley R."/>
            <person name="Tritt A."/>
            <person name="Adam C."/>
            <person name="Daum C."/>
            <person name="Floudas D."/>
            <person name="Sun H."/>
            <person name="Yadav J.S."/>
            <person name="Pangilinan J."/>
            <person name="Larsson K.H."/>
            <person name="Matsuura K."/>
            <person name="Barry K."/>
            <person name="Labutti K."/>
            <person name="Kuo R."/>
            <person name="Ohm R.A."/>
            <person name="Bhattacharya S.S."/>
            <person name="Shirouzu T."/>
            <person name="Yoshinaga Y."/>
            <person name="Martin F.M."/>
            <person name="Grigoriev I.V."/>
            <person name="Hibbett D.S."/>
        </authorList>
    </citation>
    <scope>NUCLEOTIDE SEQUENCE [LARGE SCALE GENOMIC DNA]</scope>
    <source>
        <strain evidence="1 2">HHB12029</strain>
    </source>
</reference>
<gene>
    <name evidence="1" type="ORF">EXIGLDRAFT_745589</name>
</gene>
<sequence>MPNYLWLGLYAPRPPPHTSSLCLTYDLEPDTYGTIFNILGAPPTCACAMQRSVALRNPVTGESTFASRVLLGVISDSVLHVLADYIREVCALLNDAHGRAHLEDWTLLLIRSFEDSRFVPTGTLVRAQQALR</sequence>
<name>A0A165NCU4_EXIGL</name>
<accession>A0A165NCU4</accession>
<protein>
    <submittedName>
        <fullName evidence="1">Uncharacterized protein</fullName>
    </submittedName>
</protein>
<proteinExistence type="predicted"/>
<dbReference type="OrthoDB" id="3185595at2759"/>
<keyword evidence="2" id="KW-1185">Reference proteome</keyword>
<dbReference type="EMBL" id="KV425900">
    <property type="protein sequence ID" value="KZW00562.1"/>
    <property type="molecule type" value="Genomic_DNA"/>
</dbReference>
<evidence type="ECO:0000313" key="1">
    <source>
        <dbReference type="EMBL" id="KZW00562.1"/>
    </source>
</evidence>
<evidence type="ECO:0000313" key="2">
    <source>
        <dbReference type="Proteomes" id="UP000077266"/>
    </source>
</evidence>
<dbReference type="Proteomes" id="UP000077266">
    <property type="component" value="Unassembled WGS sequence"/>
</dbReference>
<dbReference type="AlphaFoldDB" id="A0A165NCU4"/>
<dbReference type="InParanoid" id="A0A165NCU4"/>